<feature type="domain" description="tRNA intron endonuclease N-terminal" evidence="3">
    <location>
        <begin position="23"/>
        <end position="102"/>
    </location>
</feature>
<dbReference type="Gene3D" id="3.40.1350.10">
    <property type="match status" value="1"/>
</dbReference>
<dbReference type="AlphaFoldDB" id="A0A0F9NMB9"/>
<dbReference type="GO" id="GO:0005737">
    <property type="term" value="C:cytoplasm"/>
    <property type="evidence" value="ECO:0007669"/>
    <property type="project" value="TreeGrafter"/>
</dbReference>
<comment type="caution">
    <text evidence="4">The sequence shown here is derived from an EMBL/GenBank/DDBJ whole genome shotgun (WGS) entry which is preliminary data.</text>
</comment>
<evidence type="ECO:0000259" key="2">
    <source>
        <dbReference type="Pfam" id="PF01974"/>
    </source>
</evidence>
<gene>
    <name evidence="4" type="ORF">LCGC14_1243770</name>
</gene>
<dbReference type="Pfam" id="PF01974">
    <property type="entry name" value="tRNA_int_endo"/>
    <property type="match status" value="1"/>
</dbReference>
<dbReference type="InterPro" id="IPR011856">
    <property type="entry name" value="tRNA_endonuc-like_dom_sf"/>
</dbReference>
<dbReference type="Pfam" id="PF02778">
    <property type="entry name" value="tRNA_int_endo_N"/>
    <property type="match status" value="1"/>
</dbReference>
<dbReference type="PANTHER" id="PTHR21227">
    <property type="entry name" value="TRNA-SPLICING ENDONUCLEASE SUBUNIT SEN2"/>
    <property type="match status" value="1"/>
</dbReference>
<proteinExistence type="predicted"/>
<dbReference type="InterPro" id="IPR006678">
    <property type="entry name" value="tRNA_intron_Endonuc_N"/>
</dbReference>
<evidence type="ECO:0008006" key="5">
    <source>
        <dbReference type="Google" id="ProtNLM"/>
    </source>
</evidence>
<evidence type="ECO:0000313" key="4">
    <source>
        <dbReference type="EMBL" id="KKM89925.1"/>
    </source>
</evidence>
<evidence type="ECO:0000256" key="1">
    <source>
        <dbReference type="ARBA" id="ARBA00022694"/>
    </source>
</evidence>
<accession>A0A0F9NMB9</accession>
<dbReference type="InterPro" id="IPR006676">
    <property type="entry name" value="tRNA_splic"/>
</dbReference>
<dbReference type="GO" id="GO:0005634">
    <property type="term" value="C:nucleus"/>
    <property type="evidence" value="ECO:0007669"/>
    <property type="project" value="UniProtKB-ARBA"/>
</dbReference>
<evidence type="ECO:0000259" key="3">
    <source>
        <dbReference type="Pfam" id="PF02778"/>
    </source>
</evidence>
<dbReference type="Gene3D" id="3.40.1170.20">
    <property type="entry name" value="tRNA intron endonuclease, N-terminal domain"/>
    <property type="match status" value="1"/>
</dbReference>
<reference evidence="4" key="1">
    <citation type="journal article" date="2015" name="Nature">
        <title>Complex archaea that bridge the gap between prokaryotes and eukaryotes.</title>
        <authorList>
            <person name="Spang A."/>
            <person name="Saw J.H."/>
            <person name="Jorgensen S.L."/>
            <person name="Zaremba-Niedzwiedzka K."/>
            <person name="Martijn J."/>
            <person name="Lind A.E."/>
            <person name="van Eijk R."/>
            <person name="Schleper C."/>
            <person name="Guy L."/>
            <person name="Ettema T.J."/>
        </authorList>
    </citation>
    <scope>NUCLEOTIDE SEQUENCE</scope>
</reference>
<dbReference type="SUPFAM" id="SSF55267">
    <property type="entry name" value="tRNA-intron endonuclease N-terminal domain-like"/>
    <property type="match status" value="1"/>
</dbReference>
<dbReference type="EMBL" id="LAZR01006745">
    <property type="protein sequence ID" value="KKM89925.1"/>
    <property type="molecule type" value="Genomic_DNA"/>
</dbReference>
<dbReference type="InterPro" id="IPR036740">
    <property type="entry name" value="tRNA_intron_Endonuc_N_sf"/>
</dbReference>
<dbReference type="SUPFAM" id="SSF53032">
    <property type="entry name" value="tRNA-intron endonuclease catalytic domain-like"/>
    <property type="match status" value="1"/>
</dbReference>
<protein>
    <recommendedName>
        <fullName evidence="5">tRNA intron endonuclease catalytic domain-containing protein</fullName>
    </recommendedName>
</protein>
<keyword evidence="1" id="KW-0819">tRNA processing</keyword>
<dbReference type="InterPro" id="IPR006677">
    <property type="entry name" value="tRNA_intron_Endonuc_cat-like"/>
</dbReference>
<dbReference type="CDD" id="cd22363">
    <property type="entry name" value="tRNA-intron_lyase_C"/>
    <property type="match status" value="1"/>
</dbReference>
<feature type="domain" description="tRNA intron endonuclease catalytic" evidence="2">
    <location>
        <begin position="113"/>
        <end position="187"/>
    </location>
</feature>
<dbReference type="InterPro" id="IPR036167">
    <property type="entry name" value="tRNA_intron_Endo_cat-like_sf"/>
</dbReference>
<organism evidence="4">
    <name type="scientific">marine sediment metagenome</name>
    <dbReference type="NCBI Taxonomy" id="412755"/>
    <lineage>
        <taxon>unclassified sequences</taxon>
        <taxon>metagenomes</taxon>
        <taxon>ecological metagenomes</taxon>
    </lineage>
</organism>
<name>A0A0F9NMB9_9ZZZZ</name>
<dbReference type="NCBIfam" id="TIGR00324">
    <property type="entry name" value="endA"/>
    <property type="match status" value="1"/>
</dbReference>
<dbReference type="FunFam" id="3.40.1350.10:FF:000006">
    <property type="entry name" value="tRNA-splicing endonuclease"/>
    <property type="match status" value="1"/>
</dbReference>
<dbReference type="GO" id="GO:0006388">
    <property type="term" value="P:tRNA splicing, via endonucleolytic cleavage and ligation"/>
    <property type="evidence" value="ECO:0007669"/>
    <property type="project" value="InterPro"/>
</dbReference>
<dbReference type="GO" id="GO:0003676">
    <property type="term" value="F:nucleic acid binding"/>
    <property type="evidence" value="ECO:0007669"/>
    <property type="project" value="InterPro"/>
</dbReference>
<dbReference type="PANTHER" id="PTHR21227:SF0">
    <property type="entry name" value="TRNA-SPLICING ENDONUCLEASE SUBUNIT SEN2"/>
    <property type="match status" value="1"/>
</dbReference>
<dbReference type="GO" id="GO:0000213">
    <property type="term" value="F:tRNA-intron lyase activity"/>
    <property type="evidence" value="ECO:0007669"/>
    <property type="project" value="InterPro"/>
</dbReference>
<sequence>MMNEVKDNQISLDDIEVPEKIPAKFINNRVIVFNPLFASYLYVKGINGQRFFGSPLGISKPRLEYFSKPSELSLIEARYLSEKDYITIFDVKDNKYLTSEEFHQIAKKIHNKFEEKYIIYKDLREKGYIPRPGLKFGADYVTYRKGPGLEHSLFMVHVLPHDSEITAIDMVRAGRLATSVRKKFVIANPLTKSYYFFEWFKP</sequence>